<keyword evidence="1 5" id="KW-0479">Metal-binding</keyword>
<dbReference type="GO" id="GO:0005975">
    <property type="term" value="P:carbohydrate metabolic process"/>
    <property type="evidence" value="ECO:0007669"/>
    <property type="project" value="InterPro"/>
</dbReference>
<evidence type="ECO:0000313" key="10">
    <source>
        <dbReference type="Proteomes" id="UP000010793"/>
    </source>
</evidence>
<feature type="binding site" evidence="5">
    <location>
        <position position="176"/>
    </location>
    <ligand>
        <name>Zn(2+)</name>
        <dbReference type="ChEBI" id="CHEBI:29105"/>
    </ligand>
</feature>
<feature type="binding site" evidence="5">
    <location>
        <position position="117"/>
    </location>
    <ligand>
        <name>Zn(2+)</name>
        <dbReference type="ChEBI" id="CHEBI:29105"/>
    </ligand>
</feature>
<dbReference type="PANTHER" id="PTHR42742">
    <property type="entry name" value="TRANSCRIPTIONAL REPRESSOR MPRA"/>
    <property type="match status" value="1"/>
</dbReference>
<dbReference type="EMBL" id="CP002873">
    <property type="protein sequence ID" value="AGA65469.1"/>
    <property type="molecule type" value="Genomic_DNA"/>
</dbReference>
<feature type="binding site" evidence="5">
    <location>
        <position position="100"/>
    </location>
    <ligand>
        <name>Zn(2+)</name>
        <dbReference type="ChEBI" id="CHEBI:29105"/>
    </ligand>
</feature>
<dbReference type="Proteomes" id="UP000010793">
    <property type="component" value="Chromosome"/>
</dbReference>
<dbReference type="GO" id="GO:0008270">
    <property type="term" value="F:zinc ion binding"/>
    <property type="evidence" value="ECO:0007669"/>
    <property type="project" value="InterPro"/>
</dbReference>
<dbReference type="InterPro" id="IPR014710">
    <property type="entry name" value="RmlC-like_jellyroll"/>
</dbReference>
<evidence type="ECO:0000259" key="7">
    <source>
        <dbReference type="Pfam" id="PF20511"/>
    </source>
</evidence>
<evidence type="ECO:0000256" key="6">
    <source>
        <dbReference type="PIRSR" id="PIRSR036894-2"/>
    </source>
</evidence>
<dbReference type="Pfam" id="PF21621">
    <property type="entry name" value="MPI_cupin_dom"/>
    <property type="match status" value="1"/>
</dbReference>
<keyword evidence="2 5" id="KW-0862">Zinc</keyword>
<keyword evidence="9" id="KW-0413">Isomerase</keyword>
<dbReference type="PIRSF" id="PIRSF036894">
    <property type="entry name" value="PMI_Firm_short"/>
    <property type="match status" value="1"/>
</dbReference>
<dbReference type="GeneID" id="56439074"/>
<dbReference type="InterPro" id="IPR014628">
    <property type="entry name" value="Man6P_isomerase_Firm_short"/>
</dbReference>
<dbReference type="PANTHER" id="PTHR42742:SF3">
    <property type="entry name" value="FRUCTOKINASE"/>
    <property type="match status" value="1"/>
</dbReference>
<dbReference type="GO" id="GO:0004476">
    <property type="term" value="F:mannose-6-phosphate isomerase activity"/>
    <property type="evidence" value="ECO:0007669"/>
    <property type="project" value="InterPro"/>
</dbReference>
<sequence>MYIFEFKEIGKESIWGGNTLVKSYSKHFDKDKNIGESWEICDLKNDKNIVSNGEFKEKDISFLIEHLGEKLLGSNCKNQKDFPLLIKFIDAKDKLSIQVHPDEEYANKKHNKHGKNEMWYIMEADENAKLLIGLKKGIDKNKLKAAIENKENIEDMFNYFDIKKGDAFYIPNGCIHAIMGNSLIAEIQTPSDVTYRLYDWNRVDKNGNSRELHIEDSFNVIKDIDAFQLKSKKENLLKENNIEINNIFSNEYFTTEEYLIKDKYTSKTNNKTFEIILVMEGNGTITSDENSIELEAGKTVLLPAYLGEYSIYSEKGIKLLRVTV</sequence>
<evidence type="ECO:0000256" key="5">
    <source>
        <dbReference type="PIRSR" id="PIRSR036894-1"/>
    </source>
</evidence>
<reference evidence="9 10" key="1">
    <citation type="journal article" date="2013" name="Genome Announc.">
        <title>Complete Genome Sequence of the Porcine Strain Brachyspira pilosicoli P43/6/78(T.).</title>
        <authorList>
            <person name="Lin C."/>
            <person name="den Bakker H.C."/>
            <person name="Suzuki H."/>
            <person name="Lefebure T."/>
            <person name="Ponnala L."/>
            <person name="Sun Q."/>
            <person name="Stanhope M.J."/>
            <person name="Wiedmann M."/>
            <person name="Duhamel G.E."/>
        </authorList>
    </citation>
    <scope>NUCLEOTIDE SEQUENCE [LARGE SCALE GENOMIC DNA]</scope>
    <source>
        <strain evidence="9 10">P43/6/78</strain>
    </source>
</reference>
<dbReference type="InterPro" id="IPR049071">
    <property type="entry name" value="MPI_cupin_dom"/>
</dbReference>
<protein>
    <recommendedName>
        <fullName evidence="3">Phosphohexomutase</fullName>
    </recommendedName>
    <alternativeName>
        <fullName evidence="4">Phosphomannose isomerase</fullName>
    </alternativeName>
</protein>
<feature type="domain" description="Mannose-6-phosphate isomerase cupin" evidence="8">
    <location>
        <begin position="248"/>
        <end position="314"/>
    </location>
</feature>
<name>A0A3B6VRM6_BRAPL</name>
<dbReference type="InterPro" id="IPR011051">
    <property type="entry name" value="RmlC_Cupin_sf"/>
</dbReference>
<evidence type="ECO:0000256" key="2">
    <source>
        <dbReference type="ARBA" id="ARBA00022833"/>
    </source>
</evidence>
<dbReference type="Pfam" id="PF20511">
    <property type="entry name" value="PMI_typeI_cat"/>
    <property type="match status" value="1"/>
</dbReference>
<dbReference type="CDD" id="cd07010">
    <property type="entry name" value="cupin_PMI_type_I_N_bac"/>
    <property type="match status" value="1"/>
</dbReference>
<accession>A0A3B6VRM6</accession>
<dbReference type="KEGG" id="bpip:BPP43_00545"/>
<evidence type="ECO:0000256" key="3">
    <source>
        <dbReference type="ARBA" id="ARBA00029741"/>
    </source>
</evidence>
<dbReference type="InterPro" id="IPR051804">
    <property type="entry name" value="Carb_Metab_Reg_Kinase/Isom"/>
</dbReference>
<dbReference type="Gene3D" id="2.60.120.10">
    <property type="entry name" value="Jelly Rolls"/>
    <property type="match status" value="2"/>
</dbReference>
<dbReference type="SUPFAM" id="SSF51182">
    <property type="entry name" value="RmlC-like cupins"/>
    <property type="match status" value="1"/>
</dbReference>
<evidence type="ECO:0000256" key="4">
    <source>
        <dbReference type="ARBA" id="ARBA00030762"/>
    </source>
</evidence>
<proteinExistence type="predicted"/>
<dbReference type="AlphaFoldDB" id="A0A3B6VRM6"/>
<dbReference type="RefSeq" id="WP_013243453.1">
    <property type="nucleotide sequence ID" value="NC_019908.1"/>
</dbReference>
<gene>
    <name evidence="9" type="ORF">BPP43_00545</name>
</gene>
<organism evidence="9 10">
    <name type="scientific">Brachyspira pilosicoli P43/6/78</name>
    <dbReference type="NCBI Taxonomy" id="1042417"/>
    <lineage>
        <taxon>Bacteria</taxon>
        <taxon>Pseudomonadati</taxon>
        <taxon>Spirochaetota</taxon>
        <taxon>Spirochaetia</taxon>
        <taxon>Brachyspirales</taxon>
        <taxon>Brachyspiraceae</taxon>
        <taxon>Brachyspira</taxon>
    </lineage>
</organism>
<evidence type="ECO:0000313" key="9">
    <source>
        <dbReference type="EMBL" id="AGA65469.1"/>
    </source>
</evidence>
<evidence type="ECO:0000256" key="1">
    <source>
        <dbReference type="ARBA" id="ARBA00022723"/>
    </source>
</evidence>
<feature type="domain" description="Phosphomannose isomerase type I catalytic" evidence="7">
    <location>
        <begin position="6"/>
        <end position="116"/>
    </location>
</feature>
<evidence type="ECO:0000259" key="8">
    <source>
        <dbReference type="Pfam" id="PF21621"/>
    </source>
</evidence>
<comment type="cofactor">
    <cofactor evidence="5">
        <name>Zn(2+)</name>
        <dbReference type="ChEBI" id="CHEBI:29105"/>
    </cofactor>
    <text evidence="5">Binds 1 zinc ion per subunit.</text>
</comment>
<keyword evidence="10" id="KW-1185">Reference proteome</keyword>
<dbReference type="InterPro" id="IPR046457">
    <property type="entry name" value="PMI_typeI_cat"/>
</dbReference>
<feature type="active site" evidence="6">
    <location>
        <position position="196"/>
    </location>
</feature>